<dbReference type="RefSeq" id="WP_285725023.1">
    <property type="nucleotide sequence ID" value="NZ_BSDD01000003.1"/>
</dbReference>
<keyword evidence="3" id="KW-1185">Reference proteome</keyword>
<protein>
    <submittedName>
        <fullName evidence="2">Uncharacterized protein</fullName>
    </submittedName>
</protein>
<dbReference type="Proteomes" id="UP001165089">
    <property type="component" value="Unassembled WGS sequence"/>
</dbReference>
<keyword evidence="1" id="KW-0732">Signal</keyword>
<proteinExistence type="predicted"/>
<organism evidence="2 3">
    <name type="scientific">Geothrix rubra</name>
    <dbReference type="NCBI Taxonomy" id="2927977"/>
    <lineage>
        <taxon>Bacteria</taxon>
        <taxon>Pseudomonadati</taxon>
        <taxon>Acidobacteriota</taxon>
        <taxon>Holophagae</taxon>
        <taxon>Holophagales</taxon>
        <taxon>Holophagaceae</taxon>
        <taxon>Geothrix</taxon>
    </lineage>
</organism>
<comment type="caution">
    <text evidence="2">The sequence shown here is derived from an EMBL/GenBank/DDBJ whole genome shotgun (WGS) entry which is preliminary data.</text>
</comment>
<reference evidence="2 3" key="1">
    <citation type="journal article" date="2023" name="Antonie Van Leeuwenhoek">
        <title>Mesoterricola silvestris gen. nov., sp. nov., Mesoterricola sediminis sp. nov., Geothrix oryzae sp. nov., Geothrix edaphica sp. nov., Geothrix rubra sp. nov., and Geothrix limicola sp. nov., six novel members of Acidobacteriota isolated from soils.</title>
        <authorList>
            <person name="Itoh H."/>
            <person name="Sugisawa Y."/>
            <person name="Mise K."/>
            <person name="Xu Z."/>
            <person name="Kuniyasu M."/>
            <person name="Ushijima N."/>
            <person name="Kawano K."/>
            <person name="Kobayashi E."/>
            <person name="Shiratori Y."/>
            <person name="Masuda Y."/>
            <person name="Senoo K."/>
        </authorList>
    </citation>
    <scope>NUCLEOTIDE SEQUENCE [LARGE SCALE GENOMIC DNA]</scope>
    <source>
        <strain evidence="2 3">Red803</strain>
    </source>
</reference>
<sequence length="466" mass="50668">MALTPSAALPIRLLQAVCLALLATGLGPAALRAQETPVATLGDLASAEVRQQGFTLPRPMKVHVFARGAGVRFWWEGRAGTQLFASGWILDAATREVVWQMDGVTSRRDGSDRVADRYLDLPAGRYEAYFADYGFGENLFFAGWIRNIDRRDLGPGTGPRGSHSLLGALGLSREGVTQEWRRRVGRYGLQVSVPSAEAASVAAFAAPLRWKNSFLILAADRDGGRWSQAFLVRRPIAVHVYAEGEASGRRMVDTGWIQDARTRKAVWEMTPDKARYAGGAEKNRRQVEVVQLPAGTYVATFVTDDSHSPADWNAQPPCDPGLYGLTLSTPADGDLAAVSLIPEPAPGPVLAELVRVKDDQDLRAGFVLKADQAVRVYAIGERDGDEMADGAWIEDASGKTVWRLDALRSEPAGGASKNRQVDELVTLPKGTYTLRVRTDGSHAFGDWNAARPWDPEHYGATVYGVK</sequence>
<dbReference type="EMBL" id="BSDD01000003">
    <property type="protein sequence ID" value="GLH70358.1"/>
    <property type="molecule type" value="Genomic_DNA"/>
</dbReference>
<name>A0ABQ5Q6P3_9BACT</name>
<evidence type="ECO:0000313" key="2">
    <source>
        <dbReference type="EMBL" id="GLH70358.1"/>
    </source>
</evidence>
<evidence type="ECO:0000256" key="1">
    <source>
        <dbReference type="SAM" id="SignalP"/>
    </source>
</evidence>
<accession>A0ABQ5Q6P3</accession>
<gene>
    <name evidence="2" type="ORF">GETHPA_18910</name>
</gene>
<feature type="signal peptide" evidence="1">
    <location>
        <begin position="1"/>
        <end position="29"/>
    </location>
</feature>
<evidence type="ECO:0000313" key="3">
    <source>
        <dbReference type="Proteomes" id="UP001165089"/>
    </source>
</evidence>
<feature type="chain" id="PRO_5047479760" evidence="1">
    <location>
        <begin position="30"/>
        <end position="466"/>
    </location>
</feature>